<dbReference type="EMBL" id="SJPF01000001">
    <property type="protein sequence ID" value="TWT38452.1"/>
    <property type="molecule type" value="Genomic_DNA"/>
</dbReference>
<dbReference type="Gene3D" id="3.80.10.10">
    <property type="entry name" value="Ribonuclease Inhibitor"/>
    <property type="match status" value="1"/>
</dbReference>
<dbReference type="SUPFAM" id="SSF52047">
    <property type="entry name" value="RNI-like"/>
    <property type="match status" value="1"/>
</dbReference>
<protein>
    <recommendedName>
        <fullName evidence="3">Leucine Rich repeats (2 copies)</fullName>
    </recommendedName>
</protein>
<dbReference type="InterPro" id="IPR032675">
    <property type="entry name" value="LRR_dom_sf"/>
</dbReference>
<dbReference type="Proteomes" id="UP000318878">
    <property type="component" value="Unassembled WGS sequence"/>
</dbReference>
<organism evidence="1 2">
    <name type="scientific">Blastopirellula retiformator</name>
    <dbReference type="NCBI Taxonomy" id="2527970"/>
    <lineage>
        <taxon>Bacteria</taxon>
        <taxon>Pseudomonadati</taxon>
        <taxon>Planctomycetota</taxon>
        <taxon>Planctomycetia</taxon>
        <taxon>Pirellulales</taxon>
        <taxon>Pirellulaceae</taxon>
        <taxon>Blastopirellula</taxon>
    </lineage>
</organism>
<reference evidence="1 2" key="1">
    <citation type="submission" date="2019-02" db="EMBL/GenBank/DDBJ databases">
        <title>Deep-cultivation of Planctomycetes and their phenomic and genomic characterization uncovers novel biology.</title>
        <authorList>
            <person name="Wiegand S."/>
            <person name="Jogler M."/>
            <person name="Boedeker C."/>
            <person name="Pinto D."/>
            <person name="Vollmers J."/>
            <person name="Rivas-Marin E."/>
            <person name="Kohn T."/>
            <person name="Peeters S.H."/>
            <person name="Heuer A."/>
            <person name="Rast P."/>
            <person name="Oberbeckmann S."/>
            <person name="Bunk B."/>
            <person name="Jeske O."/>
            <person name="Meyerdierks A."/>
            <person name="Storesund J.E."/>
            <person name="Kallscheuer N."/>
            <person name="Luecker S."/>
            <person name="Lage O.M."/>
            <person name="Pohl T."/>
            <person name="Merkel B.J."/>
            <person name="Hornburger P."/>
            <person name="Mueller R.-W."/>
            <person name="Bruemmer F."/>
            <person name="Labrenz M."/>
            <person name="Spormann A.M."/>
            <person name="Op Den Camp H."/>
            <person name="Overmann J."/>
            <person name="Amann R."/>
            <person name="Jetten M.S.M."/>
            <person name="Mascher T."/>
            <person name="Medema M.H."/>
            <person name="Devos D.P."/>
            <person name="Kaster A.-K."/>
            <person name="Ovreas L."/>
            <person name="Rohde M."/>
            <person name="Galperin M.Y."/>
            <person name="Jogler C."/>
        </authorList>
    </citation>
    <scope>NUCLEOTIDE SEQUENCE [LARGE SCALE GENOMIC DNA]</scope>
    <source>
        <strain evidence="1 2">Enr8</strain>
    </source>
</reference>
<evidence type="ECO:0000313" key="2">
    <source>
        <dbReference type="Proteomes" id="UP000318878"/>
    </source>
</evidence>
<dbReference type="AlphaFoldDB" id="A0A5C5VL53"/>
<name>A0A5C5VL53_9BACT</name>
<comment type="caution">
    <text evidence="1">The sequence shown here is derived from an EMBL/GenBank/DDBJ whole genome shotgun (WGS) entry which is preliminary data.</text>
</comment>
<proteinExistence type="predicted"/>
<keyword evidence="2" id="KW-1185">Reference proteome</keyword>
<evidence type="ECO:0008006" key="3">
    <source>
        <dbReference type="Google" id="ProtNLM"/>
    </source>
</evidence>
<sequence length="135" mass="15103">MFSRGETNYDELETETSFFDRRRAMPDADPPELIETLQALGARLRLRKSGRLHTVDFSTCGEAIGDEQLALLDDAQKLEELDLSDTAVTDIGVERLAANKSLRLLTLSGSQVSGELVKSLRKRMIGCRIVYLESR</sequence>
<evidence type="ECO:0000313" key="1">
    <source>
        <dbReference type="EMBL" id="TWT38452.1"/>
    </source>
</evidence>
<accession>A0A5C5VL53</accession>
<gene>
    <name evidence="1" type="ORF">Enr8_01440</name>
</gene>